<accession>A0A0D3J5L9</accession>
<dbReference type="GO" id="GO:0003677">
    <property type="term" value="F:DNA binding"/>
    <property type="evidence" value="ECO:0007669"/>
    <property type="project" value="UniProtKB-KW"/>
</dbReference>
<dbReference type="SUPFAM" id="SSF54171">
    <property type="entry name" value="DNA-binding domain"/>
    <property type="match status" value="1"/>
</dbReference>
<name>A0A0D3J5L9_EMIH1</name>
<dbReference type="Proteomes" id="UP000013827">
    <property type="component" value="Unassembled WGS sequence"/>
</dbReference>
<keyword evidence="3" id="KW-0238">DNA-binding</keyword>
<sequence length="186" mass="20240">MLIPAILKNSTTGYKNVSYKRREQKFEAKVNDGGKRVSLGHFDTAEEAAVAYARSEYGRADAAKLLQPRAAPSAAGAEAIRQAEREGLTLAASSSGSSGYKGVSYCPKQSGTKKYELRVKIGGKDGLTLATSRSSNSGYKGVQFKPKQQSSNTYEQQVSVGSVEGRRQLFAQQQRRRHLICVDDNK</sequence>
<dbReference type="GO" id="GO:0003700">
    <property type="term" value="F:DNA-binding transcription factor activity"/>
    <property type="evidence" value="ECO:0007669"/>
    <property type="project" value="InterPro"/>
</dbReference>
<dbReference type="InterPro" id="IPR016177">
    <property type="entry name" value="DNA-bd_dom_sf"/>
</dbReference>
<evidence type="ECO:0000313" key="8">
    <source>
        <dbReference type="EnsemblProtists" id="EOD18804"/>
    </source>
</evidence>
<keyword evidence="4" id="KW-0804">Transcription</keyword>
<evidence type="ECO:0000256" key="2">
    <source>
        <dbReference type="ARBA" id="ARBA00023015"/>
    </source>
</evidence>
<dbReference type="AlphaFoldDB" id="A0A0D3J5L9"/>
<protein>
    <recommendedName>
        <fullName evidence="7">AP2/ERF domain-containing protein</fullName>
    </recommendedName>
</protein>
<dbReference type="PaxDb" id="2903-EOD18804"/>
<comment type="subcellular location">
    <subcellularLocation>
        <location evidence="1">Nucleus</location>
    </subcellularLocation>
</comment>
<evidence type="ECO:0000256" key="6">
    <source>
        <dbReference type="SAM" id="MobiDB-lite"/>
    </source>
</evidence>
<organism evidence="8 9">
    <name type="scientific">Emiliania huxleyi (strain CCMP1516)</name>
    <dbReference type="NCBI Taxonomy" id="280463"/>
    <lineage>
        <taxon>Eukaryota</taxon>
        <taxon>Haptista</taxon>
        <taxon>Haptophyta</taxon>
        <taxon>Prymnesiophyceae</taxon>
        <taxon>Isochrysidales</taxon>
        <taxon>Noelaerhabdaceae</taxon>
        <taxon>Emiliania</taxon>
    </lineage>
</organism>
<keyword evidence="9" id="KW-1185">Reference proteome</keyword>
<dbReference type="KEGG" id="ehx:EMIHUDRAFT_209391"/>
<evidence type="ECO:0000256" key="3">
    <source>
        <dbReference type="ARBA" id="ARBA00023125"/>
    </source>
</evidence>
<reference evidence="8" key="2">
    <citation type="submission" date="2024-10" db="UniProtKB">
        <authorList>
            <consortium name="EnsemblProtists"/>
        </authorList>
    </citation>
    <scope>IDENTIFICATION</scope>
</reference>
<dbReference type="HOGENOM" id="CLU_1457033_0_0_1"/>
<keyword evidence="5" id="KW-0539">Nucleus</keyword>
<proteinExistence type="predicted"/>
<dbReference type="EnsemblProtists" id="EOD18804">
    <property type="protein sequence ID" value="EOD18804"/>
    <property type="gene ID" value="EMIHUDRAFT_209391"/>
</dbReference>
<dbReference type="InterPro" id="IPR001471">
    <property type="entry name" value="AP2/ERF_dom"/>
</dbReference>
<reference evidence="9" key="1">
    <citation type="journal article" date="2013" name="Nature">
        <title>Pan genome of the phytoplankton Emiliania underpins its global distribution.</title>
        <authorList>
            <person name="Read B.A."/>
            <person name="Kegel J."/>
            <person name="Klute M.J."/>
            <person name="Kuo A."/>
            <person name="Lefebvre S.C."/>
            <person name="Maumus F."/>
            <person name="Mayer C."/>
            <person name="Miller J."/>
            <person name="Monier A."/>
            <person name="Salamov A."/>
            <person name="Young J."/>
            <person name="Aguilar M."/>
            <person name="Claverie J.M."/>
            <person name="Frickenhaus S."/>
            <person name="Gonzalez K."/>
            <person name="Herman E.K."/>
            <person name="Lin Y.C."/>
            <person name="Napier J."/>
            <person name="Ogata H."/>
            <person name="Sarno A.F."/>
            <person name="Shmutz J."/>
            <person name="Schroeder D."/>
            <person name="de Vargas C."/>
            <person name="Verret F."/>
            <person name="von Dassow P."/>
            <person name="Valentin K."/>
            <person name="Van de Peer Y."/>
            <person name="Wheeler G."/>
            <person name="Dacks J.B."/>
            <person name="Delwiche C.F."/>
            <person name="Dyhrman S.T."/>
            <person name="Glockner G."/>
            <person name="John U."/>
            <person name="Richards T."/>
            <person name="Worden A.Z."/>
            <person name="Zhang X."/>
            <person name="Grigoriev I.V."/>
            <person name="Allen A.E."/>
            <person name="Bidle K."/>
            <person name="Borodovsky M."/>
            <person name="Bowler C."/>
            <person name="Brownlee C."/>
            <person name="Cock J.M."/>
            <person name="Elias M."/>
            <person name="Gladyshev V.N."/>
            <person name="Groth M."/>
            <person name="Guda C."/>
            <person name="Hadaegh A."/>
            <person name="Iglesias-Rodriguez M.D."/>
            <person name="Jenkins J."/>
            <person name="Jones B.M."/>
            <person name="Lawson T."/>
            <person name="Leese F."/>
            <person name="Lindquist E."/>
            <person name="Lobanov A."/>
            <person name="Lomsadze A."/>
            <person name="Malik S.B."/>
            <person name="Marsh M.E."/>
            <person name="Mackinder L."/>
            <person name="Mock T."/>
            <person name="Mueller-Roeber B."/>
            <person name="Pagarete A."/>
            <person name="Parker M."/>
            <person name="Probert I."/>
            <person name="Quesneville H."/>
            <person name="Raines C."/>
            <person name="Rensing S.A."/>
            <person name="Riano-Pachon D.M."/>
            <person name="Richier S."/>
            <person name="Rokitta S."/>
            <person name="Shiraiwa Y."/>
            <person name="Soanes D.M."/>
            <person name="van der Giezen M."/>
            <person name="Wahlund T.M."/>
            <person name="Williams B."/>
            <person name="Wilson W."/>
            <person name="Wolfe G."/>
            <person name="Wurch L.L."/>
        </authorList>
    </citation>
    <scope>NUCLEOTIDE SEQUENCE</scope>
</reference>
<feature type="domain" description="AP2/ERF" evidence="7">
    <location>
        <begin position="13"/>
        <end position="52"/>
    </location>
</feature>
<evidence type="ECO:0000256" key="1">
    <source>
        <dbReference type="ARBA" id="ARBA00004123"/>
    </source>
</evidence>
<evidence type="ECO:0000256" key="5">
    <source>
        <dbReference type="ARBA" id="ARBA00023242"/>
    </source>
</evidence>
<keyword evidence="2" id="KW-0805">Transcription regulation</keyword>
<dbReference type="GO" id="GO:0005634">
    <property type="term" value="C:nucleus"/>
    <property type="evidence" value="ECO:0007669"/>
    <property type="project" value="UniProtKB-SubCell"/>
</dbReference>
<dbReference type="InterPro" id="IPR036955">
    <property type="entry name" value="AP2/ERF_dom_sf"/>
</dbReference>
<dbReference type="Gene3D" id="3.30.730.10">
    <property type="entry name" value="AP2/ERF domain"/>
    <property type="match status" value="1"/>
</dbReference>
<evidence type="ECO:0000259" key="7">
    <source>
        <dbReference type="PROSITE" id="PS51032"/>
    </source>
</evidence>
<dbReference type="GeneID" id="17264351"/>
<dbReference type="RefSeq" id="XP_005771233.1">
    <property type="nucleotide sequence ID" value="XM_005771176.1"/>
</dbReference>
<evidence type="ECO:0000256" key="4">
    <source>
        <dbReference type="ARBA" id="ARBA00023163"/>
    </source>
</evidence>
<dbReference type="PROSITE" id="PS51032">
    <property type="entry name" value="AP2_ERF"/>
    <property type="match status" value="1"/>
</dbReference>
<evidence type="ECO:0000313" key="9">
    <source>
        <dbReference type="Proteomes" id="UP000013827"/>
    </source>
</evidence>
<feature type="region of interest" description="Disordered" evidence="6">
    <location>
        <begin position="132"/>
        <end position="153"/>
    </location>
</feature>